<dbReference type="Gene3D" id="3.10.250.10">
    <property type="entry name" value="SRCR-like domain"/>
    <property type="match status" value="1"/>
</dbReference>
<evidence type="ECO:0000256" key="4">
    <source>
        <dbReference type="ARBA" id="ARBA00022737"/>
    </source>
</evidence>
<reference evidence="9 10" key="1">
    <citation type="submission" date="2019-09" db="EMBL/GenBank/DDBJ databases">
        <title>Bird 10,000 Genomes (B10K) Project - Family phase.</title>
        <authorList>
            <person name="Zhang G."/>
        </authorList>
    </citation>
    <scope>NUCLEOTIDE SEQUENCE [LARGE SCALE GENOMIC DNA]</scope>
    <source>
        <strain evidence="9">OUT-0003</strain>
        <tissue evidence="9">Muscle</tissue>
    </source>
</reference>
<keyword evidence="4" id="KW-0677">Repeat</keyword>
<dbReference type="PRINTS" id="PR00258">
    <property type="entry name" value="SPERACTRCPTR"/>
</dbReference>
<dbReference type="PANTHER" id="PTHR48071:SF15">
    <property type="entry name" value="SRCR DOMAIN-CONTAINING PROTEIN"/>
    <property type="match status" value="1"/>
</dbReference>
<evidence type="ECO:0000256" key="5">
    <source>
        <dbReference type="ARBA" id="ARBA00023157"/>
    </source>
</evidence>
<feature type="non-terminal residue" evidence="9">
    <location>
        <position position="99"/>
    </location>
</feature>
<protein>
    <submittedName>
        <fullName evidence="9">DMBT1 protein</fullName>
    </submittedName>
</protein>
<keyword evidence="6" id="KW-0325">Glycoprotein</keyword>
<dbReference type="SUPFAM" id="SSF56487">
    <property type="entry name" value="SRCR-like"/>
    <property type="match status" value="1"/>
</dbReference>
<dbReference type="PANTHER" id="PTHR48071">
    <property type="entry name" value="SRCR DOMAIN-CONTAINING PROTEIN"/>
    <property type="match status" value="1"/>
</dbReference>
<dbReference type="InterPro" id="IPR036772">
    <property type="entry name" value="SRCR-like_dom_sf"/>
</dbReference>
<evidence type="ECO:0000256" key="6">
    <source>
        <dbReference type="ARBA" id="ARBA00023180"/>
    </source>
</evidence>
<keyword evidence="2" id="KW-0964">Secreted</keyword>
<dbReference type="GO" id="GO:0005886">
    <property type="term" value="C:plasma membrane"/>
    <property type="evidence" value="ECO:0007669"/>
    <property type="project" value="TreeGrafter"/>
</dbReference>
<dbReference type="GO" id="GO:0004252">
    <property type="term" value="F:serine-type endopeptidase activity"/>
    <property type="evidence" value="ECO:0007669"/>
    <property type="project" value="TreeGrafter"/>
</dbReference>
<keyword evidence="3" id="KW-0732">Signal</keyword>
<evidence type="ECO:0000259" key="8">
    <source>
        <dbReference type="PROSITE" id="PS50287"/>
    </source>
</evidence>
<organism evidence="9 10">
    <name type="scientific">Alca torda</name>
    <name type="common">Razorbill</name>
    <dbReference type="NCBI Taxonomy" id="28689"/>
    <lineage>
        <taxon>Eukaryota</taxon>
        <taxon>Metazoa</taxon>
        <taxon>Chordata</taxon>
        <taxon>Craniata</taxon>
        <taxon>Vertebrata</taxon>
        <taxon>Euteleostomi</taxon>
        <taxon>Archelosauria</taxon>
        <taxon>Archosauria</taxon>
        <taxon>Dinosauria</taxon>
        <taxon>Saurischia</taxon>
        <taxon>Theropoda</taxon>
        <taxon>Coelurosauria</taxon>
        <taxon>Aves</taxon>
        <taxon>Neognathae</taxon>
        <taxon>Neoaves</taxon>
        <taxon>Charadriiformes</taxon>
        <taxon>Alcidae</taxon>
        <taxon>Alca</taxon>
    </lineage>
</organism>
<proteinExistence type="predicted"/>
<evidence type="ECO:0000256" key="3">
    <source>
        <dbReference type="ARBA" id="ARBA00022729"/>
    </source>
</evidence>
<dbReference type="Pfam" id="PF00530">
    <property type="entry name" value="SRCR"/>
    <property type="match status" value="1"/>
</dbReference>
<dbReference type="SMART" id="SM00202">
    <property type="entry name" value="SR"/>
    <property type="match status" value="1"/>
</dbReference>
<evidence type="ECO:0000256" key="1">
    <source>
        <dbReference type="ARBA" id="ARBA00004613"/>
    </source>
</evidence>
<comment type="caution">
    <text evidence="7">Lacks conserved residue(s) required for the propagation of feature annotation.</text>
</comment>
<evidence type="ECO:0000256" key="7">
    <source>
        <dbReference type="PROSITE-ProRule" id="PRU00196"/>
    </source>
</evidence>
<keyword evidence="5 7" id="KW-1015">Disulfide bond</keyword>
<dbReference type="Proteomes" id="UP000536033">
    <property type="component" value="Unassembled WGS sequence"/>
</dbReference>
<accession>A0A7K6YW41</accession>
<feature type="non-terminal residue" evidence="9">
    <location>
        <position position="1"/>
    </location>
</feature>
<sequence length="99" mass="10459">TVVPARLWGGRSRCAGRLELLFAGTWGSVCAEGWDPAAAQVLCRQLACGRPRLVPAPCSSMAAGAPPVVLRQVQCTGQELALEHCILQPGHPSPCPMDR</sequence>
<comment type="subcellular location">
    <subcellularLocation>
        <location evidence="1">Secreted</location>
    </subcellularLocation>
</comment>
<dbReference type="EMBL" id="VZSD01011368">
    <property type="protein sequence ID" value="NWX75840.1"/>
    <property type="molecule type" value="Genomic_DNA"/>
</dbReference>
<gene>
    <name evidence="9" type="primary">Dmbt1_10</name>
    <name evidence="9" type="ORF">ALCTOR_R14871</name>
</gene>
<evidence type="ECO:0000313" key="9">
    <source>
        <dbReference type="EMBL" id="NWX75840.1"/>
    </source>
</evidence>
<comment type="caution">
    <text evidence="9">The sequence shown here is derived from an EMBL/GenBank/DDBJ whole genome shotgun (WGS) entry which is preliminary data.</text>
</comment>
<dbReference type="AlphaFoldDB" id="A0A7K6YW41"/>
<dbReference type="GO" id="GO:0031638">
    <property type="term" value="P:zymogen activation"/>
    <property type="evidence" value="ECO:0007669"/>
    <property type="project" value="TreeGrafter"/>
</dbReference>
<name>A0A7K6YW41_ALCTO</name>
<dbReference type="PROSITE" id="PS50287">
    <property type="entry name" value="SRCR_2"/>
    <property type="match status" value="1"/>
</dbReference>
<keyword evidence="10" id="KW-1185">Reference proteome</keyword>
<dbReference type="GO" id="GO:0005615">
    <property type="term" value="C:extracellular space"/>
    <property type="evidence" value="ECO:0007669"/>
    <property type="project" value="TreeGrafter"/>
</dbReference>
<feature type="domain" description="SRCR" evidence="8">
    <location>
        <begin position="5"/>
        <end position="99"/>
    </location>
</feature>
<feature type="disulfide bond" evidence="7">
    <location>
        <begin position="75"/>
        <end position="85"/>
    </location>
</feature>
<dbReference type="InterPro" id="IPR001190">
    <property type="entry name" value="SRCR"/>
</dbReference>
<evidence type="ECO:0000256" key="2">
    <source>
        <dbReference type="ARBA" id="ARBA00022525"/>
    </source>
</evidence>
<evidence type="ECO:0000313" key="10">
    <source>
        <dbReference type="Proteomes" id="UP000536033"/>
    </source>
</evidence>
<dbReference type="FunFam" id="3.10.250.10:FF:000004">
    <property type="entry name" value="Scavenger receptor cysteine-rich type 1 protein M130"/>
    <property type="match status" value="1"/>
</dbReference>